<keyword evidence="2" id="KW-0472">Membrane</keyword>
<dbReference type="AlphaFoldDB" id="F8PR05"/>
<accession>F8PR05</accession>
<feature type="region of interest" description="Disordered" evidence="1">
    <location>
        <begin position="210"/>
        <end position="239"/>
    </location>
</feature>
<dbReference type="EMBL" id="GL945477">
    <property type="protein sequence ID" value="EGO01662.1"/>
    <property type="molecule type" value="Genomic_DNA"/>
</dbReference>
<name>F8PR05_SERL3</name>
<protein>
    <submittedName>
        <fullName evidence="3">Uncharacterized protein</fullName>
    </submittedName>
</protein>
<keyword evidence="2" id="KW-0812">Transmembrane</keyword>
<feature type="compositionally biased region" description="Polar residues" evidence="1">
    <location>
        <begin position="47"/>
        <end position="67"/>
    </location>
</feature>
<organism evidence="4">
    <name type="scientific">Serpula lacrymans var. lacrymans (strain S7.3)</name>
    <name type="common">Dry rot fungus</name>
    <dbReference type="NCBI Taxonomy" id="936435"/>
    <lineage>
        <taxon>Eukaryota</taxon>
        <taxon>Fungi</taxon>
        <taxon>Dikarya</taxon>
        <taxon>Basidiomycota</taxon>
        <taxon>Agaricomycotina</taxon>
        <taxon>Agaricomycetes</taxon>
        <taxon>Agaricomycetidae</taxon>
        <taxon>Boletales</taxon>
        <taxon>Coniophorineae</taxon>
        <taxon>Serpulaceae</taxon>
        <taxon>Serpula</taxon>
    </lineage>
</organism>
<feature type="region of interest" description="Disordered" evidence="1">
    <location>
        <begin position="1"/>
        <end position="96"/>
    </location>
</feature>
<evidence type="ECO:0000313" key="4">
    <source>
        <dbReference type="Proteomes" id="UP000008063"/>
    </source>
</evidence>
<feature type="transmembrane region" description="Helical" evidence="2">
    <location>
        <begin position="102"/>
        <end position="120"/>
    </location>
</feature>
<gene>
    <name evidence="3" type="ORF">SERLA73DRAFT_177082</name>
</gene>
<keyword evidence="4" id="KW-1185">Reference proteome</keyword>
<keyword evidence="2" id="KW-1133">Transmembrane helix</keyword>
<evidence type="ECO:0000256" key="1">
    <source>
        <dbReference type="SAM" id="MobiDB-lite"/>
    </source>
</evidence>
<sequence>MSRSQRSSGPGDRTRRGTSTAPPSYTTEDHFQRYYQSDQTGGYYGPSESTASDGSASPYYISNQSRPPYTPNEHAYNEHSPLNPGAYPTRPKETAQKGNSSSGFFVFLVIILLCFGWSYAKMISGSKTVLDPGKMEELRHEWSLELVKHEEEHKVWEAERITWEHDRMEHEDDLRREREKLDQQRNQERKVWEALRKAWERERLEHEEELRKERQEKERQRQERERELEERHRREEQQRREEEERIRLGLYWDEVQSEGHCYAYGTREYTARLMNLPATYDRMKGCWDTPITIHDVKLDHPYRCENRGYFNGMYGHFLVKSGETACQPYWGTFDDKGCANEGSHTRLIQSRLWNIPKGDDWNQMCSTTPADFHGLHFEGPRYCEDKGIWGVYGVWEVEDLQC</sequence>
<dbReference type="InParanoid" id="F8PR05"/>
<evidence type="ECO:0000313" key="3">
    <source>
        <dbReference type="EMBL" id="EGO01662.1"/>
    </source>
</evidence>
<dbReference type="OrthoDB" id="3153758at2759"/>
<evidence type="ECO:0000256" key="2">
    <source>
        <dbReference type="SAM" id="Phobius"/>
    </source>
</evidence>
<dbReference type="STRING" id="936435.F8PR05"/>
<dbReference type="HOGENOM" id="CLU_050250_1_0_1"/>
<proteinExistence type="predicted"/>
<dbReference type="Proteomes" id="UP000008063">
    <property type="component" value="Unassembled WGS sequence"/>
</dbReference>
<dbReference type="OMA" id="CANEGSH"/>
<feature type="compositionally biased region" description="Polar residues" evidence="1">
    <location>
        <begin position="17"/>
        <end position="26"/>
    </location>
</feature>
<reference evidence="4" key="1">
    <citation type="journal article" date="2011" name="Science">
        <title>The plant cell wall-decomposing machinery underlies the functional diversity of forest fungi.</title>
        <authorList>
            <person name="Eastwood D.C."/>
            <person name="Floudas D."/>
            <person name="Binder M."/>
            <person name="Majcherczyk A."/>
            <person name="Schneider P."/>
            <person name="Aerts A."/>
            <person name="Asiegbu F.O."/>
            <person name="Baker S.E."/>
            <person name="Barry K."/>
            <person name="Bendiksby M."/>
            <person name="Blumentritt M."/>
            <person name="Coutinho P.M."/>
            <person name="Cullen D."/>
            <person name="de Vries R.P."/>
            <person name="Gathman A."/>
            <person name="Goodell B."/>
            <person name="Henrissat B."/>
            <person name="Ihrmark K."/>
            <person name="Kauserud H."/>
            <person name="Kohler A."/>
            <person name="LaButti K."/>
            <person name="Lapidus A."/>
            <person name="Lavin J.L."/>
            <person name="Lee Y.-H."/>
            <person name="Lindquist E."/>
            <person name="Lilly W."/>
            <person name="Lucas S."/>
            <person name="Morin E."/>
            <person name="Murat C."/>
            <person name="Oguiza J.A."/>
            <person name="Park J."/>
            <person name="Pisabarro A.G."/>
            <person name="Riley R."/>
            <person name="Rosling A."/>
            <person name="Salamov A."/>
            <person name="Schmidt O."/>
            <person name="Schmutz J."/>
            <person name="Skrede I."/>
            <person name="Stenlid J."/>
            <person name="Wiebenga A."/>
            <person name="Xie X."/>
            <person name="Kuees U."/>
            <person name="Hibbett D.S."/>
            <person name="Hoffmeister D."/>
            <person name="Hoegberg N."/>
            <person name="Martin F."/>
            <person name="Grigoriev I.V."/>
            <person name="Watkinson S.C."/>
        </authorList>
    </citation>
    <scope>NUCLEOTIDE SEQUENCE [LARGE SCALE GENOMIC DNA]</scope>
    <source>
        <strain evidence="4">strain S7.3</strain>
    </source>
</reference>